<name>A0A915N802_MELJA</name>
<dbReference type="Proteomes" id="UP000887561">
    <property type="component" value="Unplaced"/>
</dbReference>
<feature type="region of interest" description="Disordered" evidence="1">
    <location>
        <begin position="38"/>
        <end position="57"/>
    </location>
</feature>
<proteinExistence type="predicted"/>
<protein>
    <submittedName>
        <fullName evidence="3">Uncharacterized protein</fullName>
    </submittedName>
</protein>
<accession>A0A915N802</accession>
<reference evidence="3" key="1">
    <citation type="submission" date="2022-11" db="UniProtKB">
        <authorList>
            <consortium name="WormBaseParasite"/>
        </authorList>
    </citation>
    <scope>IDENTIFICATION</scope>
</reference>
<dbReference type="WBParaSite" id="scaffold9297_cov199.g13829">
    <property type="protein sequence ID" value="scaffold9297_cov199.g13829"/>
    <property type="gene ID" value="scaffold9297_cov199.g13829"/>
</dbReference>
<evidence type="ECO:0000313" key="2">
    <source>
        <dbReference type="Proteomes" id="UP000887561"/>
    </source>
</evidence>
<feature type="region of interest" description="Disordered" evidence="1">
    <location>
        <begin position="76"/>
        <end position="98"/>
    </location>
</feature>
<feature type="compositionally biased region" description="Polar residues" evidence="1">
    <location>
        <begin position="86"/>
        <end position="96"/>
    </location>
</feature>
<dbReference type="AlphaFoldDB" id="A0A915N802"/>
<evidence type="ECO:0000313" key="3">
    <source>
        <dbReference type="WBParaSite" id="scaffold9297_cov199.g13829"/>
    </source>
</evidence>
<sequence length="287" mass="33212">MFVLDMFVHDRYVRALMRNGTLGQSPLYQRLKAYETSESQPERVEQQNSSKRQSVDLVPVKQEPQMIISFIPTTPSVSSTVNTNPFSGSTPQQNQQKSDEFAKLQQEYELDVHPHLDIKSKLRDACNQRAIVSYGISDQRDQVRQDLRKIAREICKLWKRLSVEFFQTSPDSPTRELRYKRKCTNEQIAEQMDKFKSQTYFDQLIICGWCTENFVDSIEEFLRQLTEQQTVLSPFPTSECLDLLCEMIMMDIDDFRPSGINCFWQIASLVTAMPSPPPPTGMSSQNP</sequence>
<keyword evidence="2" id="KW-1185">Reference proteome</keyword>
<feature type="compositionally biased region" description="Low complexity" evidence="1">
    <location>
        <begin position="76"/>
        <end position="85"/>
    </location>
</feature>
<organism evidence="2 3">
    <name type="scientific">Meloidogyne javanica</name>
    <name type="common">Root-knot nematode worm</name>
    <dbReference type="NCBI Taxonomy" id="6303"/>
    <lineage>
        <taxon>Eukaryota</taxon>
        <taxon>Metazoa</taxon>
        <taxon>Ecdysozoa</taxon>
        <taxon>Nematoda</taxon>
        <taxon>Chromadorea</taxon>
        <taxon>Rhabditida</taxon>
        <taxon>Tylenchina</taxon>
        <taxon>Tylenchomorpha</taxon>
        <taxon>Tylenchoidea</taxon>
        <taxon>Meloidogynidae</taxon>
        <taxon>Meloidogyninae</taxon>
        <taxon>Meloidogyne</taxon>
        <taxon>Meloidogyne incognita group</taxon>
    </lineage>
</organism>
<evidence type="ECO:0000256" key="1">
    <source>
        <dbReference type="SAM" id="MobiDB-lite"/>
    </source>
</evidence>